<dbReference type="Pfam" id="PF24756">
    <property type="entry name" value="THD_CWZF3-5-7"/>
    <property type="match status" value="1"/>
</dbReference>
<feature type="compositionally biased region" description="Polar residues" evidence="4">
    <location>
        <begin position="149"/>
        <end position="160"/>
    </location>
</feature>
<feature type="domain" description="CW-type" evidence="5">
    <location>
        <begin position="617"/>
        <end position="670"/>
    </location>
</feature>
<protein>
    <submittedName>
        <fullName evidence="7">Uncharacterized protein LOC111009697 isoform X1</fullName>
    </submittedName>
</protein>
<feature type="region of interest" description="Disordered" evidence="4">
    <location>
        <begin position="502"/>
        <end position="525"/>
    </location>
</feature>
<sequence>MMIGSRVLGFPFRAGSEKPIMEEAEACYYKENGDDVDPDITLSYIDERIQCLLGHFQKDFEGGFSADNLGSKFGGYGSFLPTYERLPSIRPHTIKQQSHCNAVPSPDNVPLEGSFQNLKAPPPERPEAISSRNSRETSGSIAGRLDSCLPSTEVTNSNSYPPKHETLSILGNPTNNRTLKVRIKVGSDNNALKNAAIYSGLGLDDSPMSSSENSSDVSEGMLPISQSLADEFPAKIIEEMTSFAVPHGVLISPLHDSLLSLPSKEKPFQETKPMISLEDQKDVLAKIVGEKTSMQKERNLVKKTRKEVGHRERQANLKNEVHACLGEEKTTIIHGKSDSEALEGKDFPPNELQCRPVSDSNHGLRNLKLSCSASDVSICKKEDRLEGRFKESNLETTSGQDCLKSGSKLRIKAGKALEQKKTVKISASLEVPSSLEDQSEGTMCNAYLKPQNKNLSRKATLHETDNDKVSIKIEKSGTIGKNKLIVLQNVCGKTASSFEEGIKIGSGAPKGRKDTDSDTPDFENKRHRFKLHSDEKVGANNRVVIERASGDLRKVRGLDDSGTEKFKYRNETKERQKGSRMDVHLCGASVKDGQGARPLVIDNDPGSKMVEPSVVVPVHVQHWVCCDSCQKWRLLPFESKPEQLPEKWLCRMLDWLPGMNRCDIEQDETTRMFYALYKLPMPESGDAIQIHANEPASGDAINQGKRKETLKVTQNPVSSIGQTHVKSSQKNQQQESRKRKSLNGLSNPQNQLRSSIDQSSSELHNMAEGNNRDKLKEKSIDRVNCEQSKRKNKKPEENRLHFEAVKHSKMEDMCSVDNRQDFNVDIGKLGSSSNSGLTNMEGGEGMLKHGDIGLTKHDKFKTVNKRQISSKKQGKPAEISSVDQVSGKSDGCTKKRKLKDWQDDQNSHNSALHVKEENCEGLKKKRKFHVSNDTHKRKGDFNSKREGGTTQFSASGSGNDFTNGVEEISKDKGLKMQKKIIYKQTSVGQESLKRNLGARQVSHLPKTKFGVKVSTAESVSSSPMRTSSLDLFGGEKEDITSNIHSDTRSKKIKPSPGVQHHFVTADANAFQQPRLCNNHIDDSMEPSHKKLKKVFPNKELSTENKDLFLTSNEKDKSVLSDVELDKAKASDGISKHSKKSMIREPEVDSYHVSPCPDGVGEIEQNIPRKRGTKLTRKEKIHVGAEGFETPHNIKGHDVEDQRPGTVIQSNRAVIIQNKSGLRTVETKDGKSKCSLSSGDESKGETLHLGGDPQQVSLMAGDSHQLIVVAPKSDDAVESKTLKNLGNAANKNGISLRYQTPDQQGSREVNASNPDRKKSSNQTACNVLEETKCLRDHADRLKRYGYSFESNEAFFQSALEYLHGAFLLETHSNASGKNGDLTHMQVYGITAELCKICAHEYERRQEMAAAALAYKCIEVAYMRIVYHKHTSINGDRNEMHPSFRTIVQGESPSSSASDVDNLNNQAAMDKDTIDKVGGSHVAGNHIANAGSCTSFLWLLDSTRDINLAMEAVKKSRNAFAAAGSHVSDAKNVTHLASVKKAIDFSFQDVEELIQLVRVALKTITHSVSGSGRD</sequence>
<evidence type="ECO:0000256" key="1">
    <source>
        <dbReference type="ARBA" id="ARBA00022723"/>
    </source>
</evidence>
<feature type="region of interest" description="Disordered" evidence="4">
    <location>
        <begin position="1135"/>
        <end position="1161"/>
    </location>
</feature>
<dbReference type="OrthoDB" id="757982at2759"/>
<proteinExistence type="predicted"/>
<name>A0A6J1C9T4_MOMCH</name>
<feature type="compositionally biased region" description="Polar residues" evidence="4">
    <location>
        <begin position="1292"/>
        <end position="1312"/>
    </location>
</feature>
<dbReference type="InterPro" id="IPR011124">
    <property type="entry name" value="Znf_CW"/>
</dbReference>
<dbReference type="PANTHER" id="PTHR46524">
    <property type="entry name" value="CW-TYPE ZINC FINGER"/>
    <property type="match status" value="1"/>
</dbReference>
<organism evidence="6 7">
    <name type="scientific">Momordica charantia</name>
    <name type="common">Bitter gourd</name>
    <name type="synonym">Balsam pear</name>
    <dbReference type="NCBI Taxonomy" id="3673"/>
    <lineage>
        <taxon>Eukaryota</taxon>
        <taxon>Viridiplantae</taxon>
        <taxon>Streptophyta</taxon>
        <taxon>Embryophyta</taxon>
        <taxon>Tracheophyta</taxon>
        <taxon>Spermatophyta</taxon>
        <taxon>Magnoliopsida</taxon>
        <taxon>eudicotyledons</taxon>
        <taxon>Gunneridae</taxon>
        <taxon>Pentapetalae</taxon>
        <taxon>rosids</taxon>
        <taxon>fabids</taxon>
        <taxon>Cucurbitales</taxon>
        <taxon>Cucurbitaceae</taxon>
        <taxon>Momordiceae</taxon>
        <taxon>Momordica</taxon>
    </lineage>
</organism>
<dbReference type="PANTHER" id="PTHR46524:SF12">
    <property type="entry name" value="CW-TYPE DOMAIN-CONTAINING PROTEIN"/>
    <property type="match status" value="1"/>
</dbReference>
<evidence type="ECO:0000313" key="6">
    <source>
        <dbReference type="Proteomes" id="UP000504603"/>
    </source>
</evidence>
<evidence type="ECO:0000313" key="7">
    <source>
        <dbReference type="RefSeq" id="XP_022138570.1"/>
    </source>
</evidence>
<feature type="compositionally biased region" description="Basic and acidic residues" evidence="4">
    <location>
        <begin position="770"/>
        <end position="799"/>
    </location>
</feature>
<feature type="compositionally biased region" description="Basic and acidic residues" evidence="4">
    <location>
        <begin position="913"/>
        <end position="922"/>
    </location>
</feature>
<evidence type="ECO:0000256" key="4">
    <source>
        <dbReference type="SAM" id="MobiDB-lite"/>
    </source>
</evidence>
<feature type="compositionally biased region" description="Basic and acidic residues" evidence="4">
    <location>
        <begin position="930"/>
        <end position="947"/>
    </location>
</feature>
<feature type="region of interest" description="Disordered" evidence="4">
    <location>
        <begin position="1292"/>
        <end position="1320"/>
    </location>
</feature>
<dbReference type="Gene3D" id="3.30.40.100">
    <property type="match status" value="1"/>
</dbReference>
<evidence type="ECO:0000256" key="2">
    <source>
        <dbReference type="ARBA" id="ARBA00022771"/>
    </source>
</evidence>
<dbReference type="GeneID" id="111009697"/>
<feature type="compositionally biased region" description="Polar residues" evidence="4">
    <location>
        <begin position="711"/>
        <end position="734"/>
    </location>
</feature>
<evidence type="ECO:0000256" key="3">
    <source>
        <dbReference type="ARBA" id="ARBA00022833"/>
    </source>
</evidence>
<keyword evidence="3" id="KW-0862">Zinc</keyword>
<keyword evidence="1" id="KW-0479">Metal-binding</keyword>
<reference evidence="7" key="1">
    <citation type="submission" date="2025-08" db="UniProtKB">
        <authorList>
            <consortium name="RefSeq"/>
        </authorList>
    </citation>
    <scope>IDENTIFICATION</scope>
    <source>
        <strain evidence="7">OHB3-1</strain>
    </source>
</reference>
<dbReference type="InterPro" id="IPR056406">
    <property type="entry name" value="THD_CWZF3/5/7"/>
</dbReference>
<evidence type="ECO:0000259" key="5">
    <source>
        <dbReference type="PROSITE" id="PS51050"/>
    </source>
</evidence>
<feature type="region of interest" description="Disordered" evidence="4">
    <location>
        <begin position="696"/>
        <end position="799"/>
    </location>
</feature>
<keyword evidence="6" id="KW-1185">Reference proteome</keyword>
<dbReference type="Pfam" id="PF07496">
    <property type="entry name" value="zf-CW"/>
    <property type="match status" value="1"/>
</dbReference>
<feature type="compositionally biased region" description="Basic residues" evidence="4">
    <location>
        <begin position="862"/>
        <end position="874"/>
    </location>
</feature>
<dbReference type="RefSeq" id="XP_022138570.1">
    <property type="nucleotide sequence ID" value="XM_022282878.1"/>
</dbReference>
<dbReference type="KEGG" id="mcha:111009697"/>
<feature type="compositionally biased region" description="Polar residues" evidence="4">
    <location>
        <begin position="743"/>
        <end position="763"/>
    </location>
</feature>
<keyword evidence="2" id="KW-0863">Zinc-finger</keyword>
<feature type="region of interest" description="Disordered" evidence="4">
    <location>
        <begin position="98"/>
        <end position="172"/>
    </location>
</feature>
<dbReference type="GO" id="GO:0008270">
    <property type="term" value="F:zinc ion binding"/>
    <property type="evidence" value="ECO:0007669"/>
    <property type="project" value="UniProtKB-KW"/>
</dbReference>
<accession>A0A6J1C9T4</accession>
<feature type="region of interest" description="Disordered" evidence="4">
    <location>
        <begin position="1225"/>
        <end position="1250"/>
    </location>
</feature>
<dbReference type="PROSITE" id="PS51050">
    <property type="entry name" value="ZF_CW"/>
    <property type="match status" value="1"/>
</dbReference>
<feature type="compositionally biased region" description="Polar residues" evidence="4">
    <location>
        <begin position="948"/>
        <end position="962"/>
    </location>
</feature>
<feature type="compositionally biased region" description="Polar residues" evidence="4">
    <location>
        <begin position="130"/>
        <end position="140"/>
    </location>
</feature>
<gene>
    <name evidence="7" type="primary">LOC111009697</name>
</gene>
<feature type="region of interest" description="Disordered" evidence="4">
    <location>
        <begin position="858"/>
        <end position="964"/>
    </location>
</feature>
<dbReference type="InterPro" id="IPR055300">
    <property type="entry name" value="CWZF3/5/7"/>
</dbReference>
<dbReference type="Proteomes" id="UP000504603">
    <property type="component" value="Unplaced"/>
</dbReference>